<protein>
    <submittedName>
        <fullName evidence="1">Large terminase</fullName>
    </submittedName>
</protein>
<dbReference type="SUPFAM" id="SSF52540">
    <property type="entry name" value="P-loop containing nucleoside triphosphate hydrolases"/>
    <property type="match status" value="1"/>
</dbReference>
<accession>A0A8S5Q5G8</accession>
<organism evidence="1">
    <name type="scientific">Siphoviridae sp. ctrzs15</name>
    <dbReference type="NCBI Taxonomy" id="2825691"/>
    <lineage>
        <taxon>Viruses</taxon>
        <taxon>Duplodnaviria</taxon>
        <taxon>Heunggongvirae</taxon>
        <taxon>Uroviricota</taxon>
        <taxon>Caudoviricetes</taxon>
    </lineage>
</organism>
<dbReference type="InterPro" id="IPR027417">
    <property type="entry name" value="P-loop_NTPase"/>
</dbReference>
<dbReference type="Pfam" id="PF03237">
    <property type="entry name" value="Terminase_6N"/>
    <property type="match status" value="1"/>
</dbReference>
<dbReference type="EMBL" id="BK015587">
    <property type="protein sequence ID" value="DAE14567.1"/>
    <property type="molecule type" value="Genomic_DNA"/>
</dbReference>
<proteinExistence type="predicted"/>
<dbReference type="Gene3D" id="3.30.420.240">
    <property type="match status" value="1"/>
</dbReference>
<dbReference type="Gene3D" id="3.40.50.300">
    <property type="entry name" value="P-loop containing nucleotide triphosphate hydrolases"/>
    <property type="match status" value="1"/>
</dbReference>
<reference evidence="1" key="1">
    <citation type="journal article" date="2021" name="Proc. Natl. Acad. Sci. U.S.A.">
        <title>A Catalog of Tens of Thousands of Viruses from Human Metagenomes Reveals Hidden Associations with Chronic Diseases.</title>
        <authorList>
            <person name="Tisza M.J."/>
            <person name="Buck C.B."/>
        </authorList>
    </citation>
    <scope>NUCLEOTIDE SEQUENCE</scope>
    <source>
        <strain evidence="1">Ctrzs15</strain>
    </source>
</reference>
<evidence type="ECO:0000313" key="1">
    <source>
        <dbReference type="EMBL" id="DAE14567.1"/>
    </source>
</evidence>
<sequence>MATLQTNLTQPEQYKRLCSLLDIKPYEGNEGLDKNQKLYKAVYRWTQYFRRYPAQLAKLFGLKLFPFQEYILTMWFRNNYGMFIAARGLGKTYLISVFVLLKMILYPNIKVVVAGGVKSQAIKIITEKIPQILSQAPMFENEIEEIKNNLNVVDYNLKMYNGSVLHVVAATDNARSSRAQILICDEFRMIKKDVYTTVLRRFLADERYTGYRHLPKWKDYPLERNQEFFLTSAHLKSNWSYEKFKAFLRQMLRGKRYALVAFPYQTSIEHKLLNPAQVVDEAEESDFNPLLFAMEMGCLFYGQSDKAYFKDKDLFENRTLPYPTYPRSYYENHLINDKKFRPDLKKIGEIRLLCVDIATMAGIKNDASAFILLRLIPRKNDYIKQVAYIETMEGGHTQTQAMNINRLFYELDCDYIVLDRQNAGIGVYDALVLPLYDPERQVTYEPLCSLNDEEMIKRCPYNDAKKVIYTIAASESFNDKIARELKDELIRHRIELLGDSETAQTYFDSFPEYYKLDAEVKNTLKSPYSETESLILEMVQLEITFGNTSQSYLRLKTTGRNRKDRYTALAYGNYIANLIERETFKPDESLSLQEGLRSLNNALNGRGGTSLRNKLII</sequence>
<name>A0A8S5Q5G8_9CAUD</name>